<evidence type="ECO:0000256" key="9">
    <source>
        <dbReference type="SAM" id="MobiDB-lite"/>
    </source>
</evidence>
<dbReference type="PROSITE" id="PS01186">
    <property type="entry name" value="EGF_2"/>
    <property type="match status" value="3"/>
</dbReference>
<dbReference type="FunFam" id="2.10.25.10:FF:000038">
    <property type="entry name" value="Fibrillin 2"/>
    <property type="match status" value="2"/>
</dbReference>
<evidence type="ECO:0000256" key="7">
    <source>
        <dbReference type="ARBA" id="ARBA00023180"/>
    </source>
</evidence>
<keyword evidence="2" id="KW-0964">Secreted</keyword>
<evidence type="ECO:0000259" key="11">
    <source>
        <dbReference type="PROSITE" id="PS50026"/>
    </source>
</evidence>
<dbReference type="Proteomes" id="UP000824782">
    <property type="component" value="Unassembled WGS sequence"/>
</dbReference>
<evidence type="ECO:0000256" key="5">
    <source>
        <dbReference type="ARBA" id="ARBA00022737"/>
    </source>
</evidence>
<keyword evidence="6 8" id="KW-1015">Disulfide bond</keyword>
<feature type="region of interest" description="Disordered" evidence="9">
    <location>
        <begin position="87"/>
        <end position="110"/>
    </location>
</feature>
<dbReference type="FunFam" id="2.10.25.10:FF:000506">
    <property type="entry name" value="Adhesion G protein-coupled receptor E1"/>
    <property type="match status" value="1"/>
</dbReference>
<feature type="domain" description="EGF-like" evidence="11">
    <location>
        <begin position="199"/>
        <end position="240"/>
    </location>
</feature>
<dbReference type="Gene3D" id="2.10.25.10">
    <property type="entry name" value="Laminin"/>
    <property type="match status" value="4"/>
</dbReference>
<dbReference type="SUPFAM" id="SSF57184">
    <property type="entry name" value="Growth factor receptor domain"/>
    <property type="match status" value="1"/>
</dbReference>
<dbReference type="PANTHER" id="PTHR24050">
    <property type="entry name" value="PA14 DOMAIN-CONTAINING PROTEIN"/>
    <property type="match status" value="1"/>
</dbReference>
<dbReference type="InterPro" id="IPR000742">
    <property type="entry name" value="EGF"/>
</dbReference>
<comment type="caution">
    <text evidence="8">Lacks conserved residue(s) required for the propagation of feature annotation.</text>
</comment>
<evidence type="ECO:0000313" key="12">
    <source>
        <dbReference type="EMBL" id="KAG8537275.1"/>
    </source>
</evidence>
<dbReference type="InterPro" id="IPR001881">
    <property type="entry name" value="EGF-like_Ca-bd_dom"/>
</dbReference>
<keyword evidence="4 10" id="KW-0732">Signal</keyword>
<evidence type="ECO:0000256" key="3">
    <source>
        <dbReference type="ARBA" id="ARBA00022536"/>
    </source>
</evidence>
<reference evidence="12" key="1">
    <citation type="thesis" date="2020" institute="ProQuest LLC" country="789 East Eisenhower Parkway, Ann Arbor, MI, USA">
        <title>Comparative Genomics and Chromosome Evolution.</title>
        <authorList>
            <person name="Mudd A.B."/>
        </authorList>
    </citation>
    <scope>NUCLEOTIDE SEQUENCE</scope>
    <source>
        <strain evidence="12">237g6f4</strain>
        <tissue evidence="12">Blood</tissue>
    </source>
</reference>
<dbReference type="AlphaFoldDB" id="A0AAV6YQM5"/>
<keyword evidence="13" id="KW-1185">Reference proteome</keyword>
<dbReference type="InterPro" id="IPR018097">
    <property type="entry name" value="EGF_Ca-bd_CS"/>
</dbReference>
<dbReference type="SMART" id="SM00179">
    <property type="entry name" value="EGF_CA"/>
    <property type="match status" value="4"/>
</dbReference>
<keyword evidence="7" id="KW-0325">Glycoprotein</keyword>
<evidence type="ECO:0000313" key="13">
    <source>
        <dbReference type="Proteomes" id="UP000824782"/>
    </source>
</evidence>
<comment type="caution">
    <text evidence="12">The sequence shown here is derived from an EMBL/GenBank/DDBJ whole genome shotgun (WGS) entry which is preliminary data.</text>
</comment>
<sequence length="281" mass="29414">MRPDRTMTPPPLLLLLLFVSFACSDPLAALKEQILPGESTINGGSYSAQGGDLGSAGALTHHGIQEPNIQPSGRPPTLRATETGTISDGRLISGDLGTSRPGQSTHNPPGDVDECAALDSPCGPNANCTNTIGSFTCRCLRGFLKGPSGCEDVDECHVAEITGLQACPPHSTCHNTLGSFSCSCDQGFVFGLDGKHCVDVDECAFEDRCRRELGNLCVNTEGSYRCHCGAGFQESGLSCTDVDECEKSPDICSGIGVCENVVGSYRCGCRAGFRGNGTHCE</sequence>
<feature type="chain" id="PRO_5043865733" description="EGF-like domain-containing protein" evidence="10">
    <location>
        <begin position="25"/>
        <end position="281"/>
    </location>
</feature>
<feature type="domain" description="EGF-like" evidence="11">
    <location>
        <begin position="241"/>
        <end position="279"/>
    </location>
</feature>
<dbReference type="InterPro" id="IPR009030">
    <property type="entry name" value="Growth_fac_rcpt_cys_sf"/>
</dbReference>
<dbReference type="SUPFAM" id="SSF57196">
    <property type="entry name" value="EGF/Laminin"/>
    <property type="match status" value="1"/>
</dbReference>
<evidence type="ECO:0000256" key="2">
    <source>
        <dbReference type="ARBA" id="ARBA00022525"/>
    </source>
</evidence>
<dbReference type="GO" id="GO:0005576">
    <property type="term" value="C:extracellular region"/>
    <property type="evidence" value="ECO:0007669"/>
    <property type="project" value="UniProtKB-SubCell"/>
</dbReference>
<evidence type="ECO:0000256" key="4">
    <source>
        <dbReference type="ARBA" id="ARBA00022729"/>
    </source>
</evidence>
<keyword evidence="3 8" id="KW-0245">EGF-like domain</keyword>
<dbReference type="InterPro" id="IPR000152">
    <property type="entry name" value="EGF-type_Asp/Asn_hydroxyl_site"/>
</dbReference>
<comment type="subcellular location">
    <subcellularLocation>
        <location evidence="1">Secreted</location>
    </subcellularLocation>
</comment>
<feature type="domain" description="EGF-like" evidence="11">
    <location>
        <begin position="152"/>
        <end position="198"/>
    </location>
</feature>
<dbReference type="SMART" id="SM00181">
    <property type="entry name" value="EGF"/>
    <property type="match status" value="4"/>
</dbReference>
<proteinExistence type="predicted"/>
<dbReference type="PROSITE" id="PS01187">
    <property type="entry name" value="EGF_CA"/>
    <property type="match status" value="2"/>
</dbReference>
<feature type="signal peptide" evidence="10">
    <location>
        <begin position="1"/>
        <end position="24"/>
    </location>
</feature>
<dbReference type="GO" id="GO:0005509">
    <property type="term" value="F:calcium ion binding"/>
    <property type="evidence" value="ECO:0007669"/>
    <property type="project" value="InterPro"/>
</dbReference>
<dbReference type="PANTHER" id="PTHR24050:SF28">
    <property type="entry name" value="UROMODULIN-LIKE"/>
    <property type="match status" value="1"/>
</dbReference>
<feature type="domain" description="EGF-like" evidence="11">
    <location>
        <begin position="111"/>
        <end position="151"/>
    </location>
</feature>
<feature type="disulfide bond" evidence="8">
    <location>
        <begin position="209"/>
        <end position="226"/>
    </location>
</feature>
<dbReference type="PROSITE" id="PS50026">
    <property type="entry name" value="EGF_3"/>
    <property type="match status" value="4"/>
</dbReference>
<dbReference type="PROSITE" id="PS00010">
    <property type="entry name" value="ASX_HYDROXYL"/>
    <property type="match status" value="4"/>
</dbReference>
<evidence type="ECO:0000256" key="1">
    <source>
        <dbReference type="ARBA" id="ARBA00004613"/>
    </source>
</evidence>
<dbReference type="InterPro" id="IPR049883">
    <property type="entry name" value="NOTCH1_EGF-like"/>
</dbReference>
<gene>
    <name evidence="12" type="ORF">GDO81_024793</name>
</gene>
<dbReference type="CDD" id="cd00054">
    <property type="entry name" value="EGF_CA"/>
    <property type="match status" value="4"/>
</dbReference>
<feature type="non-terminal residue" evidence="12">
    <location>
        <position position="281"/>
    </location>
</feature>
<protein>
    <recommendedName>
        <fullName evidence="11">EGF-like domain-containing protein</fullName>
    </recommendedName>
</protein>
<accession>A0AAV6YQM5</accession>
<dbReference type="EMBL" id="WNYA01031904">
    <property type="protein sequence ID" value="KAG8537275.1"/>
    <property type="molecule type" value="Genomic_DNA"/>
</dbReference>
<dbReference type="InterPro" id="IPR052235">
    <property type="entry name" value="Nephronectin_domain"/>
</dbReference>
<evidence type="ECO:0000256" key="10">
    <source>
        <dbReference type="SAM" id="SignalP"/>
    </source>
</evidence>
<organism evidence="12 13">
    <name type="scientific">Engystomops pustulosus</name>
    <name type="common">Tungara frog</name>
    <name type="synonym">Physalaemus pustulosus</name>
    <dbReference type="NCBI Taxonomy" id="76066"/>
    <lineage>
        <taxon>Eukaryota</taxon>
        <taxon>Metazoa</taxon>
        <taxon>Chordata</taxon>
        <taxon>Craniata</taxon>
        <taxon>Vertebrata</taxon>
        <taxon>Euteleostomi</taxon>
        <taxon>Amphibia</taxon>
        <taxon>Batrachia</taxon>
        <taxon>Anura</taxon>
        <taxon>Neobatrachia</taxon>
        <taxon>Hyloidea</taxon>
        <taxon>Leptodactylidae</taxon>
        <taxon>Leiuperinae</taxon>
        <taxon>Engystomops</taxon>
    </lineage>
</organism>
<name>A0AAV6YQM5_ENGPU</name>
<dbReference type="Pfam" id="PF07645">
    <property type="entry name" value="EGF_CA"/>
    <property type="match status" value="4"/>
</dbReference>
<dbReference type="FunFam" id="2.10.25.10:FF:000014">
    <property type="entry name" value="Latent-transforming growth factor beta-binding protein 3"/>
    <property type="match status" value="1"/>
</dbReference>
<evidence type="ECO:0000256" key="6">
    <source>
        <dbReference type="ARBA" id="ARBA00023157"/>
    </source>
</evidence>
<evidence type="ECO:0000256" key="8">
    <source>
        <dbReference type="PROSITE-ProRule" id="PRU00076"/>
    </source>
</evidence>
<keyword evidence="5" id="KW-0677">Repeat</keyword>
<dbReference type="PROSITE" id="PS51257">
    <property type="entry name" value="PROKAR_LIPOPROTEIN"/>
    <property type="match status" value="1"/>
</dbReference>